<dbReference type="Gene3D" id="3.40.50.12370">
    <property type="match status" value="1"/>
</dbReference>
<keyword evidence="4" id="KW-1185">Reference proteome</keyword>
<organism evidence="3 4">
    <name type="scientific">Solirubrobacter ginsenosidimutans</name>
    <dbReference type="NCBI Taxonomy" id="490573"/>
    <lineage>
        <taxon>Bacteria</taxon>
        <taxon>Bacillati</taxon>
        <taxon>Actinomycetota</taxon>
        <taxon>Thermoleophilia</taxon>
        <taxon>Solirubrobacterales</taxon>
        <taxon>Solirubrobacteraceae</taxon>
        <taxon>Solirubrobacter</taxon>
    </lineage>
</organism>
<evidence type="ECO:0000313" key="4">
    <source>
        <dbReference type="Proteomes" id="UP001149140"/>
    </source>
</evidence>
<dbReference type="Pfam" id="PF00582">
    <property type="entry name" value="Usp"/>
    <property type="match status" value="1"/>
</dbReference>
<dbReference type="InterPro" id="IPR006016">
    <property type="entry name" value="UspA"/>
</dbReference>
<comment type="caution">
    <text evidence="3">The sequence shown here is derived from an EMBL/GenBank/DDBJ whole genome shotgun (WGS) entry which is preliminary data.</text>
</comment>
<reference evidence="3" key="1">
    <citation type="submission" date="2022-10" db="EMBL/GenBank/DDBJ databases">
        <title>The WGS of Solirubrobacter ginsenosidimutans DSM 21036.</title>
        <authorList>
            <person name="Jiang Z."/>
        </authorList>
    </citation>
    <scope>NUCLEOTIDE SEQUENCE</scope>
    <source>
        <strain evidence="3">DSM 21036</strain>
    </source>
</reference>
<sequence length="188" mass="19920">MIATHFIVAAVAIVVGALGGFAYARHRRKLESAGAGSVRRILLPFTGTAISRRSLDAALRLARAEDATLVPAFLATVPRHLPLDAAVPAQCNVGMPLLEAIEQAAATAAIPVDSRVGRGRTYRHALALLLEQEPVDRVIVPAAGDARGGLSGDDLVWLLERAPAEVLILRPGFTDDRRITGDAVRGHF</sequence>
<accession>A0A9X3N458</accession>
<feature type="transmembrane region" description="Helical" evidence="1">
    <location>
        <begin position="6"/>
        <end position="24"/>
    </location>
</feature>
<keyword evidence="1" id="KW-0812">Transmembrane</keyword>
<dbReference type="EMBL" id="JAPDOD010000034">
    <property type="protein sequence ID" value="MDA0164468.1"/>
    <property type="molecule type" value="Genomic_DNA"/>
</dbReference>
<evidence type="ECO:0000259" key="2">
    <source>
        <dbReference type="Pfam" id="PF00582"/>
    </source>
</evidence>
<dbReference type="Proteomes" id="UP001149140">
    <property type="component" value="Unassembled WGS sequence"/>
</dbReference>
<evidence type="ECO:0000256" key="1">
    <source>
        <dbReference type="SAM" id="Phobius"/>
    </source>
</evidence>
<keyword evidence="1" id="KW-1133">Transmembrane helix</keyword>
<gene>
    <name evidence="3" type="ORF">OM076_29630</name>
</gene>
<proteinExistence type="predicted"/>
<keyword evidence="1" id="KW-0472">Membrane</keyword>
<dbReference type="RefSeq" id="WP_270043721.1">
    <property type="nucleotide sequence ID" value="NZ_JAPDOD010000034.1"/>
</dbReference>
<dbReference type="AlphaFoldDB" id="A0A9X3N458"/>
<protein>
    <recommendedName>
        <fullName evidence="2">UspA domain-containing protein</fullName>
    </recommendedName>
</protein>
<evidence type="ECO:0000313" key="3">
    <source>
        <dbReference type="EMBL" id="MDA0164468.1"/>
    </source>
</evidence>
<name>A0A9X3N458_9ACTN</name>
<dbReference type="SUPFAM" id="SSF52402">
    <property type="entry name" value="Adenine nucleotide alpha hydrolases-like"/>
    <property type="match status" value="1"/>
</dbReference>
<feature type="domain" description="UspA" evidence="2">
    <location>
        <begin position="39"/>
        <end position="169"/>
    </location>
</feature>